<dbReference type="Proteomes" id="UP000008035">
    <property type="component" value="Chromosome"/>
</dbReference>
<accession>K0M7W9</accession>
<evidence type="ECO:0000313" key="1">
    <source>
        <dbReference type="EMBL" id="CCJ47461.1"/>
    </source>
</evidence>
<dbReference type="InterPro" id="IPR014985">
    <property type="entry name" value="WbqC"/>
</dbReference>
<sequence length="239" mass="27092">MMRSNARVCAIHQPNFFPWLGYFDKIVRADVFVLLDDVQYQKTGGNWTNRVQMMIGPASKWVTAPVDRSYSGVRRIREIRFSPVEKDWREKMCRTIVSAYGRAPHFREIFPLIESLVMYRHDFLAEYNINAIKSLCRELGIPEHKLVNSSVFDLASVSTDLLVDLTRAVGAGVYLCGGGAASYQEDHKFADSGIALEYQNFRHPVYPQHGRIEFTPGMSMLDALMETGMAGTRTLLGMA</sequence>
<evidence type="ECO:0008006" key="3">
    <source>
        <dbReference type="Google" id="ProtNLM"/>
    </source>
</evidence>
<organism evidence="1 2">
    <name type="scientific">Bordetella parapertussis (strain Bpp5)</name>
    <dbReference type="NCBI Taxonomy" id="1208660"/>
    <lineage>
        <taxon>Bacteria</taxon>
        <taxon>Pseudomonadati</taxon>
        <taxon>Pseudomonadota</taxon>
        <taxon>Betaproteobacteria</taxon>
        <taxon>Burkholderiales</taxon>
        <taxon>Alcaligenaceae</taxon>
        <taxon>Bordetella</taxon>
    </lineage>
</organism>
<dbReference type="AlphaFoldDB" id="K0M7W9"/>
<gene>
    <name evidence="1" type="ordered locus">BN117_0128</name>
</gene>
<proteinExistence type="predicted"/>
<dbReference type="Pfam" id="PF08889">
    <property type="entry name" value="WbqC"/>
    <property type="match status" value="1"/>
</dbReference>
<name>K0M7W9_BORPB</name>
<dbReference type="KEGG" id="bpar:BN117_0128"/>
<dbReference type="HOGENOM" id="CLU_079350_0_0_4"/>
<reference evidence="1 2" key="1">
    <citation type="journal article" date="2012" name="BMC Genomics">
        <title>Comparative genomics of the classical Bordetella subspecies: the evolution and exchange of virulence-associated diversity amongst closely related pathogens.</title>
        <authorList>
            <person name="Park J."/>
            <person name="Zhang Y."/>
            <person name="Buboltz A.M."/>
            <person name="Zhang X."/>
            <person name="Schuster S.C."/>
            <person name="Ahuja U."/>
            <person name="Liu M."/>
            <person name="Miller J.F."/>
            <person name="Sebaihia M."/>
            <person name="Bentley S.D."/>
            <person name="Parkhill J."/>
            <person name="Harvill E.T."/>
        </authorList>
    </citation>
    <scope>NUCLEOTIDE SEQUENCE [LARGE SCALE GENOMIC DNA]</scope>
    <source>
        <strain evidence="1 2">Bpp5</strain>
    </source>
</reference>
<dbReference type="RefSeq" id="WP_015038679.1">
    <property type="nucleotide sequence ID" value="NC_018828.1"/>
</dbReference>
<evidence type="ECO:0000313" key="2">
    <source>
        <dbReference type="Proteomes" id="UP000008035"/>
    </source>
</evidence>
<dbReference type="EMBL" id="HE965803">
    <property type="protein sequence ID" value="CCJ47461.1"/>
    <property type="molecule type" value="Genomic_DNA"/>
</dbReference>
<protein>
    <recommendedName>
        <fullName evidence="3">WbmP</fullName>
    </recommendedName>
</protein>